<protein>
    <recommendedName>
        <fullName evidence="9">glucan 1,3-beta-glucosidase</fullName>
        <ecNumber evidence="9">3.2.1.58</ecNumber>
    </recommendedName>
</protein>
<sequence>MATAKMRITPAVALVALTSPAVHAAPVPSLFGDIAAALQGAVGTVVTTVTSEVQALSPLAQAVKKLGATLQTNANIHGSKLGCNDLAIGTIEGVEAAISHAFQWPFLNKKFIDWKTYKANGVNLGIWFEQEQNYDTEWWAENIGDFPDEWTWCGAVGFDVCGPKLEARYASWITTADIDKMGKLGINTLRIPTTYAAWVKVPGSQLYSGNQQKYLRTITNYAIDKYNMHVIIGLHSLPGGINTLSIGEAFGHDAWFQNSTNLDYSFKAIDSIISFIKTSGRPYGFTIAPLNEPSDNFAGFATPAGLTENGTNWINTYIKGTLDRIAKYDKRVPLMLQDAFFSEMYWSPFYPAGTNLVIDSHIYFFAAAGAYSQYVAPAICGQAKYIGEGDGKFPVFIGEWSLQSLYNNTLENRKTLYDTQVYAYQKYASGGAFWNYRMKNTVDKVDGEGVLQDYWSWEGLLNAGIPSANKVNSSYC</sequence>
<dbReference type="GO" id="GO:0009251">
    <property type="term" value="P:glucan catabolic process"/>
    <property type="evidence" value="ECO:0007669"/>
    <property type="project" value="TreeGrafter"/>
</dbReference>
<keyword evidence="7" id="KW-0961">Cell wall biogenesis/degradation</keyword>
<comment type="similarity">
    <text evidence="2 10">Belongs to the glycosyl hydrolase 5 (cellulase A) family.</text>
</comment>
<evidence type="ECO:0000256" key="3">
    <source>
        <dbReference type="ARBA" id="ARBA00022525"/>
    </source>
</evidence>
<dbReference type="EC" id="3.2.1.58" evidence="9"/>
<evidence type="ECO:0000256" key="5">
    <source>
        <dbReference type="ARBA" id="ARBA00022801"/>
    </source>
</evidence>
<comment type="catalytic activity">
    <reaction evidence="8">
        <text>Successive hydrolysis of beta-D-glucose units from the non-reducing ends of (1-&gt;3)-beta-D-glucans, releasing alpha-glucose.</text>
        <dbReference type="EC" id="3.2.1.58"/>
    </reaction>
</comment>
<dbReference type="SUPFAM" id="SSF51445">
    <property type="entry name" value="(Trans)glycosidases"/>
    <property type="match status" value="1"/>
</dbReference>
<evidence type="ECO:0000256" key="10">
    <source>
        <dbReference type="RuleBase" id="RU361153"/>
    </source>
</evidence>
<dbReference type="Proteomes" id="UP000271337">
    <property type="component" value="Unassembled WGS sequence"/>
</dbReference>
<dbReference type="GO" id="GO:0009986">
    <property type="term" value="C:cell surface"/>
    <property type="evidence" value="ECO:0007669"/>
    <property type="project" value="TreeGrafter"/>
</dbReference>
<feature type="domain" description="Glycoside hydrolase family 5" evidence="12">
    <location>
        <begin position="173"/>
        <end position="436"/>
    </location>
</feature>
<dbReference type="OrthoDB" id="1887033at2759"/>
<dbReference type="GO" id="GO:0005576">
    <property type="term" value="C:extracellular region"/>
    <property type="evidence" value="ECO:0007669"/>
    <property type="project" value="UniProtKB-SubCell"/>
</dbReference>
<evidence type="ECO:0000256" key="8">
    <source>
        <dbReference type="ARBA" id="ARBA00036824"/>
    </source>
</evidence>
<feature type="chain" id="PRO_5017976893" description="glucan 1,3-beta-glucosidase" evidence="11">
    <location>
        <begin position="25"/>
        <end position="476"/>
    </location>
</feature>
<proteinExistence type="inferred from homology"/>
<evidence type="ECO:0000313" key="14">
    <source>
        <dbReference type="Proteomes" id="UP000271337"/>
    </source>
</evidence>
<dbReference type="PANTHER" id="PTHR31297">
    <property type="entry name" value="GLUCAN ENDO-1,6-BETA-GLUCOSIDASE B"/>
    <property type="match status" value="1"/>
</dbReference>
<name>A0A3M6ZDY8_HORWE</name>
<evidence type="ECO:0000256" key="4">
    <source>
        <dbReference type="ARBA" id="ARBA00022729"/>
    </source>
</evidence>
<dbReference type="InterPro" id="IPR050386">
    <property type="entry name" value="Glycosyl_hydrolase_5"/>
</dbReference>
<evidence type="ECO:0000256" key="11">
    <source>
        <dbReference type="SAM" id="SignalP"/>
    </source>
</evidence>
<keyword evidence="4 11" id="KW-0732">Signal</keyword>
<dbReference type="InterPro" id="IPR017853">
    <property type="entry name" value="GH"/>
</dbReference>
<dbReference type="AlphaFoldDB" id="A0A3M6ZDY8"/>
<keyword evidence="3" id="KW-0964">Secreted</keyword>
<dbReference type="Pfam" id="PF00150">
    <property type="entry name" value="Cellulase"/>
    <property type="match status" value="1"/>
</dbReference>
<evidence type="ECO:0000313" key="13">
    <source>
        <dbReference type="EMBL" id="RMY13515.1"/>
    </source>
</evidence>
<dbReference type="EMBL" id="QWIL01000775">
    <property type="protein sequence ID" value="RMY13515.1"/>
    <property type="molecule type" value="Genomic_DNA"/>
</dbReference>
<dbReference type="GO" id="GO:0004338">
    <property type="term" value="F:glucan exo-1,3-beta-glucosidase activity"/>
    <property type="evidence" value="ECO:0007669"/>
    <property type="project" value="UniProtKB-EC"/>
</dbReference>
<evidence type="ECO:0000256" key="7">
    <source>
        <dbReference type="ARBA" id="ARBA00023316"/>
    </source>
</evidence>
<accession>A0A3M6ZDY8</accession>
<comment type="subcellular location">
    <subcellularLocation>
        <location evidence="1">Secreted</location>
    </subcellularLocation>
</comment>
<evidence type="ECO:0000256" key="2">
    <source>
        <dbReference type="ARBA" id="ARBA00005641"/>
    </source>
</evidence>
<evidence type="ECO:0000256" key="1">
    <source>
        <dbReference type="ARBA" id="ARBA00004613"/>
    </source>
</evidence>
<dbReference type="InterPro" id="IPR001547">
    <property type="entry name" value="Glyco_hydro_5"/>
</dbReference>
<keyword evidence="6 10" id="KW-0326">Glycosidase</keyword>
<reference evidence="13 14" key="1">
    <citation type="journal article" date="2018" name="BMC Genomics">
        <title>Genomic evidence for intraspecific hybridization in a clonal and extremely halotolerant yeast.</title>
        <authorList>
            <person name="Gostincar C."/>
            <person name="Stajich J.E."/>
            <person name="Zupancic J."/>
            <person name="Zalar P."/>
            <person name="Gunde-Cimerman N."/>
        </authorList>
    </citation>
    <scope>NUCLEOTIDE SEQUENCE [LARGE SCALE GENOMIC DNA]</scope>
    <source>
        <strain evidence="13 14">EXF-6669</strain>
    </source>
</reference>
<evidence type="ECO:0000256" key="6">
    <source>
        <dbReference type="ARBA" id="ARBA00023295"/>
    </source>
</evidence>
<gene>
    <name evidence="13" type="ORF">D0867_07431</name>
</gene>
<evidence type="ECO:0000256" key="9">
    <source>
        <dbReference type="ARBA" id="ARBA00038929"/>
    </source>
</evidence>
<dbReference type="GO" id="GO:0071555">
    <property type="term" value="P:cell wall organization"/>
    <property type="evidence" value="ECO:0007669"/>
    <property type="project" value="UniProtKB-KW"/>
</dbReference>
<dbReference type="VEuPathDB" id="FungiDB:BTJ68_11313"/>
<comment type="caution">
    <text evidence="13">The sequence shown here is derived from an EMBL/GenBank/DDBJ whole genome shotgun (WGS) entry which is preliminary data.</text>
</comment>
<dbReference type="PANTHER" id="PTHR31297:SF1">
    <property type="entry name" value="GLUCAN 1,3-BETA-GLUCOSIDASE I_II-RELATED"/>
    <property type="match status" value="1"/>
</dbReference>
<organism evidence="13 14">
    <name type="scientific">Hortaea werneckii</name>
    <name type="common">Black yeast</name>
    <name type="synonym">Cladosporium werneckii</name>
    <dbReference type="NCBI Taxonomy" id="91943"/>
    <lineage>
        <taxon>Eukaryota</taxon>
        <taxon>Fungi</taxon>
        <taxon>Dikarya</taxon>
        <taxon>Ascomycota</taxon>
        <taxon>Pezizomycotina</taxon>
        <taxon>Dothideomycetes</taxon>
        <taxon>Dothideomycetidae</taxon>
        <taxon>Mycosphaerellales</taxon>
        <taxon>Teratosphaeriaceae</taxon>
        <taxon>Hortaea</taxon>
    </lineage>
</organism>
<feature type="signal peptide" evidence="11">
    <location>
        <begin position="1"/>
        <end position="24"/>
    </location>
</feature>
<keyword evidence="5 10" id="KW-0378">Hydrolase</keyword>
<evidence type="ECO:0000259" key="12">
    <source>
        <dbReference type="Pfam" id="PF00150"/>
    </source>
</evidence>
<dbReference type="Gene3D" id="3.20.20.80">
    <property type="entry name" value="Glycosidases"/>
    <property type="match status" value="1"/>
</dbReference>